<gene>
    <name evidence="10" type="ORF">FD41_GL001282</name>
</gene>
<evidence type="ECO:0000256" key="1">
    <source>
        <dbReference type="ARBA" id="ARBA00001913"/>
    </source>
</evidence>
<dbReference type="GO" id="GO:0046872">
    <property type="term" value="F:metal ion binding"/>
    <property type="evidence" value="ECO:0007669"/>
    <property type="project" value="UniProtKB-KW"/>
</dbReference>
<feature type="chain" id="PRO_5006412139" evidence="8">
    <location>
        <begin position="32"/>
        <end position="630"/>
    </location>
</feature>
<evidence type="ECO:0000256" key="4">
    <source>
        <dbReference type="ARBA" id="ARBA00022801"/>
    </source>
</evidence>
<dbReference type="InterPro" id="IPR050819">
    <property type="entry name" value="Tripeptidyl-peptidase_I"/>
</dbReference>
<dbReference type="InterPro" id="IPR015366">
    <property type="entry name" value="S53_propep"/>
</dbReference>
<dbReference type="CDD" id="cd11377">
    <property type="entry name" value="Pro-peptidase_S53"/>
    <property type="match status" value="1"/>
</dbReference>
<feature type="domain" description="Peptidase S53" evidence="9">
    <location>
        <begin position="207"/>
        <end position="630"/>
    </location>
</feature>
<feature type="signal peptide" evidence="8">
    <location>
        <begin position="1"/>
        <end position="31"/>
    </location>
</feature>
<reference evidence="10 11" key="1">
    <citation type="journal article" date="2015" name="Genome Announc.">
        <title>Expanding the biotechnology potential of lactobacilli through comparative genomics of 213 strains and associated genera.</title>
        <authorList>
            <person name="Sun Z."/>
            <person name="Harris H.M."/>
            <person name="McCann A."/>
            <person name="Guo C."/>
            <person name="Argimon S."/>
            <person name="Zhang W."/>
            <person name="Yang X."/>
            <person name="Jeffery I.B."/>
            <person name="Cooney J.C."/>
            <person name="Kagawa T.F."/>
            <person name="Liu W."/>
            <person name="Song Y."/>
            <person name="Salvetti E."/>
            <person name="Wrobel A."/>
            <person name="Rasinkangas P."/>
            <person name="Parkhill J."/>
            <person name="Rea M.C."/>
            <person name="O'Sullivan O."/>
            <person name="Ritari J."/>
            <person name="Douillard F.P."/>
            <person name="Paul Ross R."/>
            <person name="Yang R."/>
            <person name="Briner A.E."/>
            <person name="Felis G.E."/>
            <person name="de Vos W.M."/>
            <person name="Barrangou R."/>
            <person name="Klaenhammer T.R."/>
            <person name="Caufield P.W."/>
            <person name="Cui Y."/>
            <person name="Zhang H."/>
            <person name="O'Toole P.W."/>
        </authorList>
    </citation>
    <scope>NUCLEOTIDE SEQUENCE [LARGE SCALE GENOMIC DNA]</scope>
    <source>
        <strain evidence="10 11">DSM 18382</strain>
    </source>
</reference>
<protein>
    <submittedName>
        <fullName evidence="10">Sedolisin</fullName>
    </submittedName>
</protein>
<dbReference type="SMART" id="SM00944">
    <property type="entry name" value="Pro-kuma_activ"/>
    <property type="match status" value="1"/>
</dbReference>
<dbReference type="PATRIC" id="fig|1423743.5.peg.1333"/>
<dbReference type="GO" id="GO:0004252">
    <property type="term" value="F:serine-type endopeptidase activity"/>
    <property type="evidence" value="ECO:0007669"/>
    <property type="project" value="InterPro"/>
</dbReference>
<evidence type="ECO:0000256" key="5">
    <source>
        <dbReference type="ARBA" id="ARBA00022825"/>
    </source>
</evidence>
<keyword evidence="7" id="KW-0865">Zymogen</keyword>
<keyword evidence="8" id="KW-0732">Signal</keyword>
<dbReference type="CDD" id="cd04056">
    <property type="entry name" value="Peptidases_S53"/>
    <property type="match status" value="1"/>
</dbReference>
<dbReference type="Gene3D" id="3.40.50.200">
    <property type="entry name" value="Peptidase S8/S53 domain"/>
    <property type="match status" value="1"/>
</dbReference>
<evidence type="ECO:0000259" key="9">
    <source>
        <dbReference type="PROSITE" id="PS51695"/>
    </source>
</evidence>
<evidence type="ECO:0000256" key="7">
    <source>
        <dbReference type="ARBA" id="ARBA00023145"/>
    </source>
</evidence>
<keyword evidence="2" id="KW-0645">Protease</keyword>
<dbReference type="EMBL" id="AZFY01000145">
    <property type="protein sequence ID" value="KRM02081.1"/>
    <property type="molecule type" value="Genomic_DNA"/>
</dbReference>
<dbReference type="PANTHER" id="PTHR14218:SF15">
    <property type="entry name" value="TRIPEPTIDYL-PEPTIDASE 1"/>
    <property type="match status" value="1"/>
</dbReference>
<sequence>MKGIFTLKRNTLILAALSGLLTLGAARQASAKLSNDQQVVASVVFKPTSESRLTQYVYDTVDPTSAKYHHYLSTTEFARKFGQSQQYVDAFKRYLNQYHVHAYAYRGRLSLKVRGTRANVNQAFHAKAGHQKGQPSRTYYQLPKKLAHQVVTVIGLNALKSKQNPTPKRTDNHAVFSMLTRKAAGSDGPDTHLKGTAFSKKYGALKFAERYQLTNLYNKGLSGQNQRIGIIAFGDIHRSDLKTYWRQAGTNTDTSRVRKIYVIDNQKKVQASMTADHVAEQSEATLDVESAGAVAPKAGIDFYTGTSVDNAVNLHTSLFTAFTQAISDNVDRQLSTSYSPHTDDLKLWEEHSATPSQYNHAFNLILEQAAAQGITVFNASGDRGPWEWSHKPLMECHGIPTSPYQVLVGGTTLPYSKVINGKRITVTKERAWGTLAGISADNLKAGAFSGGGGGFSALNPTPRYQQGVPGVNTFSAINLIKYLSDKKIYALNKHPRLITGIHEGRNLPDVAGNADERTGYATYLSCPVPAANKKAKPIIKKLWTIGGGTSYTAPQMAAANAIINSGKNIPVGFWNPQIYQFAQQADTPFNVLDDNVDNNNLYYTGQPGKLYNQATGLGTINFDKLYQKFK</sequence>
<keyword evidence="3" id="KW-0479">Metal-binding</keyword>
<evidence type="ECO:0000313" key="10">
    <source>
        <dbReference type="EMBL" id="KRM02081.1"/>
    </source>
</evidence>
<evidence type="ECO:0000256" key="6">
    <source>
        <dbReference type="ARBA" id="ARBA00022837"/>
    </source>
</evidence>
<evidence type="ECO:0000256" key="8">
    <source>
        <dbReference type="SAM" id="SignalP"/>
    </source>
</evidence>
<dbReference type="PROSITE" id="PS51695">
    <property type="entry name" value="SEDOLISIN"/>
    <property type="match status" value="1"/>
</dbReference>
<keyword evidence="11" id="KW-1185">Reference proteome</keyword>
<dbReference type="Pfam" id="PF09286">
    <property type="entry name" value="Pro-kuma_activ"/>
    <property type="match status" value="1"/>
</dbReference>
<dbReference type="GO" id="GO:0006508">
    <property type="term" value="P:proteolysis"/>
    <property type="evidence" value="ECO:0007669"/>
    <property type="project" value="UniProtKB-KW"/>
</dbReference>
<name>A0A0R1V959_9LACO</name>
<comment type="cofactor">
    <cofactor evidence="1">
        <name>Ca(2+)</name>
        <dbReference type="ChEBI" id="CHEBI:29108"/>
    </cofactor>
</comment>
<dbReference type="PANTHER" id="PTHR14218">
    <property type="entry name" value="PROTEASE S8 TRIPEPTIDYL PEPTIDASE I CLN2"/>
    <property type="match status" value="1"/>
</dbReference>
<accession>A0A0R1V959</accession>
<comment type="caution">
    <text evidence="10">The sequence shown here is derived from an EMBL/GenBank/DDBJ whole genome shotgun (WGS) entry which is preliminary data.</text>
</comment>
<dbReference type="AlphaFoldDB" id="A0A0R1V959"/>
<dbReference type="SUPFAM" id="SSF52743">
    <property type="entry name" value="Subtilisin-like"/>
    <property type="match status" value="1"/>
</dbReference>
<dbReference type="Proteomes" id="UP000051966">
    <property type="component" value="Unassembled WGS sequence"/>
</dbReference>
<evidence type="ECO:0000256" key="3">
    <source>
        <dbReference type="ARBA" id="ARBA00022723"/>
    </source>
</evidence>
<evidence type="ECO:0000313" key="11">
    <source>
        <dbReference type="Proteomes" id="UP000051966"/>
    </source>
</evidence>
<evidence type="ECO:0000256" key="2">
    <source>
        <dbReference type="ARBA" id="ARBA00022670"/>
    </source>
</evidence>
<proteinExistence type="predicted"/>
<dbReference type="InterPro" id="IPR036852">
    <property type="entry name" value="Peptidase_S8/S53_dom_sf"/>
</dbReference>
<keyword evidence="6" id="KW-0106">Calcium</keyword>
<dbReference type="InterPro" id="IPR030400">
    <property type="entry name" value="Sedolisin_dom"/>
</dbReference>
<dbReference type="SUPFAM" id="SSF54897">
    <property type="entry name" value="Protease propeptides/inhibitors"/>
    <property type="match status" value="1"/>
</dbReference>
<dbReference type="GO" id="GO:0008240">
    <property type="term" value="F:tripeptidyl-peptidase activity"/>
    <property type="evidence" value="ECO:0007669"/>
    <property type="project" value="TreeGrafter"/>
</dbReference>
<organism evidence="10 11">
    <name type="scientific">Lentilactobacillus farraginis DSM 18382 = JCM 14108</name>
    <dbReference type="NCBI Taxonomy" id="1423743"/>
    <lineage>
        <taxon>Bacteria</taxon>
        <taxon>Bacillati</taxon>
        <taxon>Bacillota</taxon>
        <taxon>Bacilli</taxon>
        <taxon>Lactobacillales</taxon>
        <taxon>Lactobacillaceae</taxon>
        <taxon>Lentilactobacillus</taxon>
    </lineage>
</organism>
<keyword evidence="5" id="KW-0720">Serine protease</keyword>
<keyword evidence="4" id="KW-0378">Hydrolase</keyword>